<evidence type="ECO:0000259" key="1">
    <source>
        <dbReference type="Pfam" id="PF12937"/>
    </source>
</evidence>
<evidence type="ECO:0000313" key="3">
    <source>
        <dbReference type="Proteomes" id="UP001194468"/>
    </source>
</evidence>
<evidence type="ECO:0000313" key="2">
    <source>
        <dbReference type="EMBL" id="KAF8441727.1"/>
    </source>
</evidence>
<accession>A0AAD4BXK4</accession>
<dbReference type="AlphaFoldDB" id="A0AAD4BXK4"/>
<dbReference type="EMBL" id="WHUW01000010">
    <property type="protein sequence ID" value="KAF8441727.1"/>
    <property type="molecule type" value="Genomic_DNA"/>
</dbReference>
<sequence>MPRTLEIQEILLNVFGHCDSRADLPSLARTCRAFKEPALDVLWEELPSLSPLTRCLPEASNQLSPNDRRRSFSRPLTGTEWDILQSYTRRIRRISDFRWGIDEKSIEILSNPPTTEPLFLNLRSLHCNYAGINSTHLLHLPFPSLITISVKFDNPHCFQHALKSFSESSPNISRLFLYVRQSDGAFNKLVSSCVCRWRNIQHLICPHTSLDMDALAHLSRMPALTLLSFRQTATLPDCDSPLLFSNLLRLRLKSPSLDLISRFLSWIRLPAIRESSIITDNRPSGHELSSFLASLQTSNSSHTMKDLEWYQLFTPSNIVRSQAALLCLEDLQPCMAFSNLRRIYFDIECNVRLTDSDLLALASAWPYLEQLEINPGYGWNTRGGITPNGLLQLLQKCRSLLRVVVAMDTRGYHLEGSPVDVNLGLTLPRYFVLDVLDSIIEAESVEAVATLFAGVASCSYFSLHAWSGSEMVTPPGWEVYKERWDDVSRRAKDAVRRLS</sequence>
<feature type="domain" description="F-box" evidence="1">
    <location>
        <begin position="9"/>
        <end position="45"/>
    </location>
</feature>
<comment type="caution">
    <text evidence="2">The sequence shown here is derived from an EMBL/GenBank/DDBJ whole genome shotgun (WGS) entry which is preliminary data.</text>
</comment>
<name>A0AAD4BXK4_BOLED</name>
<keyword evidence="3" id="KW-1185">Reference proteome</keyword>
<reference evidence="2" key="2">
    <citation type="journal article" date="2020" name="Nat. Commun.">
        <title>Large-scale genome sequencing of mycorrhizal fungi provides insights into the early evolution of symbiotic traits.</title>
        <authorList>
            <person name="Miyauchi S."/>
            <person name="Kiss E."/>
            <person name="Kuo A."/>
            <person name="Drula E."/>
            <person name="Kohler A."/>
            <person name="Sanchez-Garcia M."/>
            <person name="Morin E."/>
            <person name="Andreopoulos B."/>
            <person name="Barry K.W."/>
            <person name="Bonito G."/>
            <person name="Buee M."/>
            <person name="Carver A."/>
            <person name="Chen C."/>
            <person name="Cichocki N."/>
            <person name="Clum A."/>
            <person name="Culley D."/>
            <person name="Crous P.W."/>
            <person name="Fauchery L."/>
            <person name="Girlanda M."/>
            <person name="Hayes R.D."/>
            <person name="Keri Z."/>
            <person name="LaButti K."/>
            <person name="Lipzen A."/>
            <person name="Lombard V."/>
            <person name="Magnuson J."/>
            <person name="Maillard F."/>
            <person name="Murat C."/>
            <person name="Nolan M."/>
            <person name="Ohm R.A."/>
            <person name="Pangilinan J."/>
            <person name="Pereira M.F."/>
            <person name="Perotto S."/>
            <person name="Peter M."/>
            <person name="Pfister S."/>
            <person name="Riley R."/>
            <person name="Sitrit Y."/>
            <person name="Stielow J.B."/>
            <person name="Szollosi G."/>
            <person name="Zifcakova L."/>
            <person name="Stursova M."/>
            <person name="Spatafora J.W."/>
            <person name="Tedersoo L."/>
            <person name="Vaario L.M."/>
            <person name="Yamada A."/>
            <person name="Yan M."/>
            <person name="Wang P."/>
            <person name="Xu J."/>
            <person name="Bruns T."/>
            <person name="Baldrian P."/>
            <person name="Vilgalys R."/>
            <person name="Dunand C."/>
            <person name="Henrissat B."/>
            <person name="Grigoriev I.V."/>
            <person name="Hibbett D."/>
            <person name="Nagy L.G."/>
            <person name="Martin F.M."/>
        </authorList>
    </citation>
    <scope>NUCLEOTIDE SEQUENCE</scope>
    <source>
        <strain evidence="2">BED1</strain>
    </source>
</reference>
<protein>
    <recommendedName>
        <fullName evidence="1">F-box domain-containing protein</fullName>
    </recommendedName>
</protein>
<gene>
    <name evidence="2" type="ORF">L210DRAFT_441019</name>
</gene>
<reference evidence="2" key="1">
    <citation type="submission" date="2019-10" db="EMBL/GenBank/DDBJ databases">
        <authorList>
            <consortium name="DOE Joint Genome Institute"/>
            <person name="Kuo A."/>
            <person name="Miyauchi S."/>
            <person name="Kiss E."/>
            <person name="Drula E."/>
            <person name="Kohler A."/>
            <person name="Sanchez-Garcia M."/>
            <person name="Andreopoulos B."/>
            <person name="Barry K.W."/>
            <person name="Bonito G."/>
            <person name="Buee M."/>
            <person name="Carver A."/>
            <person name="Chen C."/>
            <person name="Cichocki N."/>
            <person name="Clum A."/>
            <person name="Culley D."/>
            <person name="Crous P.W."/>
            <person name="Fauchery L."/>
            <person name="Girlanda M."/>
            <person name="Hayes R."/>
            <person name="Keri Z."/>
            <person name="LaButti K."/>
            <person name="Lipzen A."/>
            <person name="Lombard V."/>
            <person name="Magnuson J."/>
            <person name="Maillard F."/>
            <person name="Morin E."/>
            <person name="Murat C."/>
            <person name="Nolan M."/>
            <person name="Ohm R."/>
            <person name="Pangilinan J."/>
            <person name="Pereira M."/>
            <person name="Perotto S."/>
            <person name="Peter M."/>
            <person name="Riley R."/>
            <person name="Sitrit Y."/>
            <person name="Stielow B."/>
            <person name="Szollosi G."/>
            <person name="Zifcakova L."/>
            <person name="Stursova M."/>
            <person name="Spatafora J.W."/>
            <person name="Tedersoo L."/>
            <person name="Vaario L.-M."/>
            <person name="Yamada A."/>
            <person name="Yan M."/>
            <person name="Wang P."/>
            <person name="Xu J."/>
            <person name="Bruns T."/>
            <person name="Baldrian P."/>
            <person name="Vilgalys R."/>
            <person name="Henrissat B."/>
            <person name="Grigoriev I.V."/>
            <person name="Hibbett D."/>
            <person name="Nagy L.G."/>
            <person name="Martin F.M."/>
        </authorList>
    </citation>
    <scope>NUCLEOTIDE SEQUENCE</scope>
    <source>
        <strain evidence="2">BED1</strain>
    </source>
</reference>
<organism evidence="2 3">
    <name type="scientific">Boletus edulis BED1</name>
    <dbReference type="NCBI Taxonomy" id="1328754"/>
    <lineage>
        <taxon>Eukaryota</taxon>
        <taxon>Fungi</taxon>
        <taxon>Dikarya</taxon>
        <taxon>Basidiomycota</taxon>
        <taxon>Agaricomycotina</taxon>
        <taxon>Agaricomycetes</taxon>
        <taxon>Agaricomycetidae</taxon>
        <taxon>Boletales</taxon>
        <taxon>Boletineae</taxon>
        <taxon>Boletaceae</taxon>
        <taxon>Boletoideae</taxon>
        <taxon>Boletus</taxon>
    </lineage>
</organism>
<dbReference type="Pfam" id="PF12937">
    <property type="entry name" value="F-box-like"/>
    <property type="match status" value="1"/>
</dbReference>
<dbReference type="InterPro" id="IPR001810">
    <property type="entry name" value="F-box_dom"/>
</dbReference>
<proteinExistence type="predicted"/>
<dbReference type="Proteomes" id="UP001194468">
    <property type="component" value="Unassembled WGS sequence"/>
</dbReference>